<name>A0ABV0Y793_9TELE</name>
<gene>
    <name evidence="2" type="ORF">AMECASPLE_032921</name>
</gene>
<dbReference type="Proteomes" id="UP001469553">
    <property type="component" value="Unassembled WGS sequence"/>
</dbReference>
<sequence length="136" mass="15515">MNKYILLTLQPFRKFIEVPLQITPSSTQTELKLRDRVVPVLASCNQTAWVQNPDLSQDNKTRVPVARRPRDCSPRLGARLMSGARAADPRTDRRAREHQVTCPPSSRTRTEPGEPDPRCPAERSRYRPGIKLRGRC</sequence>
<organism evidence="2 3">
    <name type="scientific">Ameca splendens</name>
    <dbReference type="NCBI Taxonomy" id="208324"/>
    <lineage>
        <taxon>Eukaryota</taxon>
        <taxon>Metazoa</taxon>
        <taxon>Chordata</taxon>
        <taxon>Craniata</taxon>
        <taxon>Vertebrata</taxon>
        <taxon>Euteleostomi</taxon>
        <taxon>Actinopterygii</taxon>
        <taxon>Neopterygii</taxon>
        <taxon>Teleostei</taxon>
        <taxon>Neoteleostei</taxon>
        <taxon>Acanthomorphata</taxon>
        <taxon>Ovalentaria</taxon>
        <taxon>Atherinomorphae</taxon>
        <taxon>Cyprinodontiformes</taxon>
        <taxon>Goodeidae</taxon>
        <taxon>Ameca</taxon>
    </lineage>
</organism>
<feature type="region of interest" description="Disordered" evidence="1">
    <location>
        <begin position="55"/>
        <end position="136"/>
    </location>
</feature>
<evidence type="ECO:0000313" key="3">
    <source>
        <dbReference type="Proteomes" id="UP001469553"/>
    </source>
</evidence>
<evidence type="ECO:0000256" key="1">
    <source>
        <dbReference type="SAM" id="MobiDB-lite"/>
    </source>
</evidence>
<protein>
    <submittedName>
        <fullName evidence="2">Uncharacterized protein</fullName>
    </submittedName>
</protein>
<keyword evidence="3" id="KW-1185">Reference proteome</keyword>
<dbReference type="EMBL" id="JAHRIP010023167">
    <property type="protein sequence ID" value="MEQ2289428.1"/>
    <property type="molecule type" value="Genomic_DNA"/>
</dbReference>
<feature type="compositionally biased region" description="Basic residues" evidence="1">
    <location>
        <begin position="126"/>
        <end position="136"/>
    </location>
</feature>
<evidence type="ECO:0000313" key="2">
    <source>
        <dbReference type="EMBL" id="MEQ2289428.1"/>
    </source>
</evidence>
<proteinExistence type="predicted"/>
<reference evidence="2 3" key="1">
    <citation type="submission" date="2021-06" db="EMBL/GenBank/DDBJ databases">
        <authorList>
            <person name="Palmer J.M."/>
        </authorList>
    </citation>
    <scope>NUCLEOTIDE SEQUENCE [LARGE SCALE GENOMIC DNA]</scope>
    <source>
        <strain evidence="2 3">AS_MEX2019</strain>
        <tissue evidence="2">Muscle</tissue>
    </source>
</reference>
<feature type="compositionally biased region" description="Basic and acidic residues" evidence="1">
    <location>
        <begin position="87"/>
        <end position="99"/>
    </location>
</feature>
<feature type="compositionally biased region" description="Basic and acidic residues" evidence="1">
    <location>
        <begin position="108"/>
        <end position="125"/>
    </location>
</feature>
<comment type="caution">
    <text evidence="2">The sequence shown here is derived from an EMBL/GenBank/DDBJ whole genome shotgun (WGS) entry which is preliminary data.</text>
</comment>
<accession>A0ABV0Y793</accession>